<dbReference type="AlphaFoldDB" id="A0AAD1XAU3"/>
<keyword evidence="3" id="KW-1185">Reference proteome</keyword>
<dbReference type="Gene3D" id="3.90.830.10">
    <property type="entry name" value="Syntaxin Binding Protein 1, Chain A, domain 2"/>
    <property type="match status" value="1"/>
</dbReference>
<dbReference type="EMBL" id="CAMPGE010004884">
    <property type="protein sequence ID" value="CAI2363735.1"/>
    <property type="molecule type" value="Genomic_DNA"/>
</dbReference>
<comment type="caution">
    <text evidence="2">The sequence shown here is derived from an EMBL/GenBank/DDBJ whole genome shotgun (WGS) entry which is preliminary data.</text>
</comment>
<dbReference type="InterPro" id="IPR043154">
    <property type="entry name" value="Sec-1-like_dom1"/>
</dbReference>
<dbReference type="GO" id="GO:0016192">
    <property type="term" value="P:vesicle-mediated transport"/>
    <property type="evidence" value="ECO:0007669"/>
    <property type="project" value="InterPro"/>
</dbReference>
<accession>A0AAD1XAU3</accession>
<proteinExistence type="inferred from homology"/>
<dbReference type="InterPro" id="IPR036045">
    <property type="entry name" value="Sec1-like_sf"/>
</dbReference>
<protein>
    <recommendedName>
        <fullName evidence="4">Vacuolar protein sorting-associated protein 45</fullName>
    </recommendedName>
</protein>
<dbReference type="InterPro" id="IPR001619">
    <property type="entry name" value="Sec1-like"/>
</dbReference>
<dbReference type="Gene3D" id="3.40.50.2060">
    <property type="match status" value="1"/>
</dbReference>
<gene>
    <name evidence="2" type="ORF">ECRASSUSDP1_LOCUS5072</name>
</gene>
<dbReference type="SUPFAM" id="SSF56815">
    <property type="entry name" value="Sec1/munc18-like (SM) proteins"/>
    <property type="match status" value="1"/>
</dbReference>
<organism evidence="2 3">
    <name type="scientific">Euplotes crassus</name>
    <dbReference type="NCBI Taxonomy" id="5936"/>
    <lineage>
        <taxon>Eukaryota</taxon>
        <taxon>Sar</taxon>
        <taxon>Alveolata</taxon>
        <taxon>Ciliophora</taxon>
        <taxon>Intramacronucleata</taxon>
        <taxon>Spirotrichea</taxon>
        <taxon>Hypotrichia</taxon>
        <taxon>Euplotida</taxon>
        <taxon>Euplotidae</taxon>
        <taxon>Moneuplotes</taxon>
    </lineage>
</organism>
<dbReference type="Pfam" id="PF00995">
    <property type="entry name" value="Sec1"/>
    <property type="match status" value="1"/>
</dbReference>
<dbReference type="PANTHER" id="PTHR11679">
    <property type="entry name" value="VESICLE PROTEIN SORTING-ASSOCIATED"/>
    <property type="match status" value="1"/>
</dbReference>
<comment type="similarity">
    <text evidence="1">Belongs to the STXBP/unc-18/SEC1 family.</text>
</comment>
<evidence type="ECO:0000313" key="2">
    <source>
        <dbReference type="EMBL" id="CAI2363735.1"/>
    </source>
</evidence>
<dbReference type="InterPro" id="IPR027482">
    <property type="entry name" value="Sec1-like_dom2"/>
</dbReference>
<evidence type="ECO:0000313" key="3">
    <source>
        <dbReference type="Proteomes" id="UP001295684"/>
    </source>
</evidence>
<sequence length="569" mass="66091">MEESKDLERRGPDTDLIEISKNYFENMINMCDERKALILDEDTLGYISLNYSRSNLLEKNVYFFDVIDRKGTEKLNHLVAIFFVRNTNDNFQKIKEELEDPLFGAYYLVFANPIEDEKLRELAEADRFDKVRRVLEIFADFYAVNRDLFSFNIPTSMDLCLHESAMTPATHVKNNRILQGLLSVVLSCRKQPYVRFSKHSNRAAKLADSFVSYMSSEDELVARSSKDDEKCTLLILDRKDDPVTPLLNQWTYQSMVHELIGITKHRVKLADKKEEIVLNPDEDEFFKKNMYKKFPEVQKELEVLLTQFKEKEKSRAKIDNIKDMQRMVENFPEFKKFAGKVTKHYSAFGECSDKITKRKLFSVCELEQDIAVKNSKSEQVKEMKEILEDPEVDQFEKIRLVMLFSLRYEGDSNVKKFRTMLRESNISPDHIDFIDFLIQYAGKDKRSNFLFGKNTGLLKGAMDLIKSNFTEEDESVYTRHKSCLFNIIGQMVKGKLSESDFPFSTQSPRDTKTKDIIVFILGGATYQEAKEVADFNNSDPNFNVILGGTTVHNSKSFLAEVTEVRDYGL</sequence>
<dbReference type="Gene3D" id="1.25.40.60">
    <property type="match status" value="1"/>
</dbReference>
<dbReference type="PIRSF" id="PIRSF005715">
    <property type="entry name" value="VPS45_Sec1"/>
    <property type="match status" value="1"/>
</dbReference>
<reference evidence="2" key="1">
    <citation type="submission" date="2023-07" db="EMBL/GenBank/DDBJ databases">
        <authorList>
            <consortium name="AG Swart"/>
            <person name="Singh M."/>
            <person name="Singh A."/>
            <person name="Seah K."/>
            <person name="Emmerich C."/>
        </authorList>
    </citation>
    <scope>NUCLEOTIDE SEQUENCE</scope>
    <source>
        <strain evidence="2">DP1</strain>
    </source>
</reference>
<dbReference type="Proteomes" id="UP001295684">
    <property type="component" value="Unassembled WGS sequence"/>
</dbReference>
<evidence type="ECO:0000256" key="1">
    <source>
        <dbReference type="ARBA" id="ARBA00009884"/>
    </source>
</evidence>
<name>A0AAD1XAU3_EUPCR</name>
<dbReference type="InterPro" id="IPR043127">
    <property type="entry name" value="Sec-1-like_dom3a"/>
</dbReference>
<evidence type="ECO:0008006" key="4">
    <source>
        <dbReference type="Google" id="ProtNLM"/>
    </source>
</evidence>
<dbReference type="Gene3D" id="3.40.50.1910">
    <property type="match status" value="1"/>
</dbReference>